<feature type="signal peptide" evidence="1">
    <location>
        <begin position="1"/>
        <end position="24"/>
    </location>
</feature>
<sequence>MSIGSSGLAVFFACQSLFGPLASSVYLGDMAVGILARSNTASDTNLCDLKMTFQESVSLLSLLLTSHAHTSTSSARAQRR</sequence>
<keyword evidence="3" id="KW-1185">Reference proteome</keyword>
<gene>
    <name evidence="2" type="ORF">SCLCIDRAFT_1215959</name>
</gene>
<evidence type="ECO:0000313" key="2">
    <source>
        <dbReference type="EMBL" id="KIM61496.1"/>
    </source>
</evidence>
<keyword evidence="1" id="KW-0732">Signal</keyword>
<accession>A0A0C3E053</accession>
<dbReference type="HOGENOM" id="CLU_2591207_0_0_1"/>
<evidence type="ECO:0000313" key="3">
    <source>
        <dbReference type="Proteomes" id="UP000053989"/>
    </source>
</evidence>
<dbReference type="InParanoid" id="A0A0C3E053"/>
<reference evidence="3" key="2">
    <citation type="submission" date="2015-01" db="EMBL/GenBank/DDBJ databases">
        <title>Evolutionary Origins and Diversification of the Mycorrhizal Mutualists.</title>
        <authorList>
            <consortium name="DOE Joint Genome Institute"/>
            <consortium name="Mycorrhizal Genomics Consortium"/>
            <person name="Kohler A."/>
            <person name="Kuo A."/>
            <person name="Nagy L.G."/>
            <person name="Floudas D."/>
            <person name="Copeland A."/>
            <person name="Barry K.W."/>
            <person name="Cichocki N."/>
            <person name="Veneault-Fourrey C."/>
            <person name="LaButti K."/>
            <person name="Lindquist E.A."/>
            <person name="Lipzen A."/>
            <person name="Lundell T."/>
            <person name="Morin E."/>
            <person name="Murat C."/>
            <person name="Riley R."/>
            <person name="Ohm R."/>
            <person name="Sun H."/>
            <person name="Tunlid A."/>
            <person name="Henrissat B."/>
            <person name="Grigoriev I.V."/>
            <person name="Hibbett D.S."/>
            <person name="Martin F."/>
        </authorList>
    </citation>
    <scope>NUCLEOTIDE SEQUENCE [LARGE SCALE GENOMIC DNA]</scope>
    <source>
        <strain evidence="3">Foug A</strain>
    </source>
</reference>
<proteinExistence type="predicted"/>
<feature type="chain" id="PRO_5002163665" description="Secreted protein" evidence="1">
    <location>
        <begin position="25"/>
        <end position="80"/>
    </location>
</feature>
<dbReference type="Proteomes" id="UP000053989">
    <property type="component" value="Unassembled WGS sequence"/>
</dbReference>
<dbReference type="EMBL" id="KN822051">
    <property type="protein sequence ID" value="KIM61496.1"/>
    <property type="molecule type" value="Genomic_DNA"/>
</dbReference>
<dbReference type="AlphaFoldDB" id="A0A0C3E053"/>
<name>A0A0C3E053_9AGAM</name>
<evidence type="ECO:0000256" key="1">
    <source>
        <dbReference type="SAM" id="SignalP"/>
    </source>
</evidence>
<organism evidence="2 3">
    <name type="scientific">Scleroderma citrinum Foug A</name>
    <dbReference type="NCBI Taxonomy" id="1036808"/>
    <lineage>
        <taxon>Eukaryota</taxon>
        <taxon>Fungi</taxon>
        <taxon>Dikarya</taxon>
        <taxon>Basidiomycota</taxon>
        <taxon>Agaricomycotina</taxon>
        <taxon>Agaricomycetes</taxon>
        <taxon>Agaricomycetidae</taxon>
        <taxon>Boletales</taxon>
        <taxon>Sclerodermatineae</taxon>
        <taxon>Sclerodermataceae</taxon>
        <taxon>Scleroderma</taxon>
    </lineage>
</organism>
<protein>
    <recommendedName>
        <fullName evidence="4">Secreted protein</fullName>
    </recommendedName>
</protein>
<evidence type="ECO:0008006" key="4">
    <source>
        <dbReference type="Google" id="ProtNLM"/>
    </source>
</evidence>
<reference evidence="2 3" key="1">
    <citation type="submission" date="2014-04" db="EMBL/GenBank/DDBJ databases">
        <authorList>
            <consortium name="DOE Joint Genome Institute"/>
            <person name="Kuo A."/>
            <person name="Kohler A."/>
            <person name="Nagy L.G."/>
            <person name="Floudas D."/>
            <person name="Copeland A."/>
            <person name="Barry K.W."/>
            <person name="Cichocki N."/>
            <person name="Veneault-Fourrey C."/>
            <person name="LaButti K."/>
            <person name="Lindquist E.A."/>
            <person name="Lipzen A."/>
            <person name="Lundell T."/>
            <person name="Morin E."/>
            <person name="Murat C."/>
            <person name="Sun H."/>
            <person name="Tunlid A."/>
            <person name="Henrissat B."/>
            <person name="Grigoriev I.V."/>
            <person name="Hibbett D.S."/>
            <person name="Martin F."/>
            <person name="Nordberg H.P."/>
            <person name="Cantor M.N."/>
            <person name="Hua S.X."/>
        </authorList>
    </citation>
    <scope>NUCLEOTIDE SEQUENCE [LARGE SCALE GENOMIC DNA]</scope>
    <source>
        <strain evidence="2 3">Foug A</strain>
    </source>
</reference>